<dbReference type="Gene3D" id="3.20.20.80">
    <property type="entry name" value="Glycosidases"/>
    <property type="match status" value="1"/>
</dbReference>
<evidence type="ECO:0000313" key="1">
    <source>
        <dbReference type="EMBL" id="WNR46820.1"/>
    </source>
</evidence>
<dbReference type="RefSeq" id="WP_314805215.1">
    <property type="nucleotide sequence ID" value="NZ_CP130319.1"/>
</dbReference>
<organism evidence="1 2">
    <name type="scientific">Paenibacillus roseopurpureus</name>
    <dbReference type="NCBI Taxonomy" id="2918901"/>
    <lineage>
        <taxon>Bacteria</taxon>
        <taxon>Bacillati</taxon>
        <taxon>Bacillota</taxon>
        <taxon>Bacilli</taxon>
        <taxon>Bacillales</taxon>
        <taxon>Paenibacillaceae</taxon>
        <taxon>Paenibacillus</taxon>
    </lineage>
</organism>
<dbReference type="Proteomes" id="UP001304650">
    <property type="component" value="Chromosome"/>
</dbReference>
<protein>
    <submittedName>
        <fullName evidence="1">Uncharacterized protein</fullName>
    </submittedName>
</protein>
<dbReference type="InterPro" id="IPR017853">
    <property type="entry name" value="GH"/>
</dbReference>
<gene>
    <name evidence="1" type="ORF">MJB10_12235</name>
</gene>
<dbReference type="KEGG" id="proo:MJB10_12235"/>
<accession>A0AA96RML6</accession>
<evidence type="ECO:0000313" key="2">
    <source>
        <dbReference type="Proteomes" id="UP001304650"/>
    </source>
</evidence>
<name>A0AA96RML6_9BACL</name>
<dbReference type="SUPFAM" id="SSF51445">
    <property type="entry name" value="(Trans)glycosidases"/>
    <property type="match status" value="1"/>
</dbReference>
<dbReference type="EMBL" id="CP130319">
    <property type="protein sequence ID" value="WNR46820.1"/>
    <property type="molecule type" value="Genomic_DNA"/>
</dbReference>
<proteinExistence type="predicted"/>
<sequence>MDFLSYHFYASGSAEDSDAYIYNRIYNGSSPMSGGLAKHTKDIRDILTAESPKRSIGLWLDEYNISWSWNINDSRMRNVKGAVFDALAMIYAHKNGADATMAWNEKDGTYGKIDSDNHLRVSAQVFHLFNSFLIGKQVVDKTSNEENIVSFAVKNADSKQYATALVNRGAEDRVVQLSMLNWKPADIVISG</sequence>
<dbReference type="AlphaFoldDB" id="A0AA96RML6"/>
<keyword evidence="2" id="KW-1185">Reference proteome</keyword>
<reference evidence="1" key="1">
    <citation type="submission" date="2022-02" db="EMBL/GenBank/DDBJ databases">
        <title>Paenibacillus sp. MBLB1832 Whole Genome Shotgun Sequencing.</title>
        <authorList>
            <person name="Hwang C.Y."/>
            <person name="Cho E.-S."/>
            <person name="Seo M.-J."/>
        </authorList>
    </citation>
    <scope>NUCLEOTIDE SEQUENCE</scope>
    <source>
        <strain evidence="1">MBLB1832</strain>
    </source>
</reference>